<evidence type="ECO:0000313" key="2">
    <source>
        <dbReference type="EMBL" id="TCK60540.1"/>
    </source>
</evidence>
<dbReference type="Proteomes" id="UP000294614">
    <property type="component" value="Unassembled WGS sequence"/>
</dbReference>
<organism evidence="2 3">
    <name type="scientific">Seleniivibrio woodruffii</name>
    <dbReference type="NCBI Taxonomy" id="1078050"/>
    <lineage>
        <taxon>Bacteria</taxon>
        <taxon>Pseudomonadati</taxon>
        <taxon>Deferribacterota</taxon>
        <taxon>Deferribacteres</taxon>
        <taxon>Deferribacterales</taxon>
        <taxon>Geovibrionaceae</taxon>
        <taxon>Seleniivibrio</taxon>
    </lineage>
</organism>
<dbReference type="PANTHER" id="PTHR46387">
    <property type="entry name" value="POLYNUCLEOTIDYL TRANSFERASE, RIBONUCLEASE H-LIKE SUPERFAMILY PROTEIN"/>
    <property type="match status" value="1"/>
</dbReference>
<dbReference type="InterPro" id="IPR002156">
    <property type="entry name" value="RNaseH_domain"/>
</dbReference>
<dbReference type="OrthoDB" id="7845843at2"/>
<dbReference type="EMBL" id="SMGG01000004">
    <property type="protein sequence ID" value="TCK60540.1"/>
    <property type="molecule type" value="Genomic_DNA"/>
</dbReference>
<dbReference type="CDD" id="cd09279">
    <property type="entry name" value="RNase_HI_like"/>
    <property type="match status" value="1"/>
</dbReference>
<dbReference type="InterPro" id="IPR036397">
    <property type="entry name" value="RNaseH_sf"/>
</dbReference>
<accession>A0A4R1K951</accession>
<dbReference type="InterPro" id="IPR012337">
    <property type="entry name" value="RNaseH-like_sf"/>
</dbReference>
<comment type="caution">
    <text evidence="2">The sequence shown here is derived from an EMBL/GenBank/DDBJ whole genome shotgun (WGS) entry which is preliminary data.</text>
</comment>
<dbReference type="GO" id="GO:0003676">
    <property type="term" value="F:nucleic acid binding"/>
    <property type="evidence" value="ECO:0007669"/>
    <property type="project" value="InterPro"/>
</dbReference>
<reference evidence="2 3" key="1">
    <citation type="submission" date="2019-03" db="EMBL/GenBank/DDBJ databases">
        <title>Genomic Encyclopedia of Type Strains, Phase IV (KMG-IV): sequencing the most valuable type-strain genomes for metagenomic binning, comparative biology and taxonomic classification.</title>
        <authorList>
            <person name="Goeker M."/>
        </authorList>
    </citation>
    <scope>NUCLEOTIDE SEQUENCE [LARGE SCALE GENOMIC DNA]</scope>
    <source>
        <strain evidence="2 3">DSM 24984</strain>
    </source>
</reference>
<dbReference type="GO" id="GO:0004523">
    <property type="term" value="F:RNA-DNA hybrid ribonuclease activity"/>
    <property type="evidence" value="ECO:0007669"/>
    <property type="project" value="InterPro"/>
</dbReference>
<name>A0A4R1K951_9BACT</name>
<sequence length="133" mass="14674">MPKIDIYTDGASRGNPGPAACGFAVYADGVEIFTGKKYLGTATNNFAEYTAVIEAAKCPMVADAHEINFFMDSELIVKQMTGIYRVKHPDMIMLKQQLDSILAGKKVTFTHVRRELNKTADRLANEAIDEAQK</sequence>
<dbReference type="PANTHER" id="PTHR46387:SF2">
    <property type="entry name" value="RIBONUCLEASE HI"/>
    <property type="match status" value="1"/>
</dbReference>
<feature type="domain" description="RNase H type-1" evidence="1">
    <location>
        <begin position="1"/>
        <end position="133"/>
    </location>
</feature>
<proteinExistence type="predicted"/>
<dbReference type="AlphaFoldDB" id="A0A4R1K951"/>
<dbReference type="Gene3D" id="3.30.420.10">
    <property type="entry name" value="Ribonuclease H-like superfamily/Ribonuclease H"/>
    <property type="match status" value="1"/>
</dbReference>
<gene>
    <name evidence="2" type="ORF">C8D98_1417</name>
</gene>
<keyword evidence="3" id="KW-1185">Reference proteome</keyword>
<dbReference type="RefSeq" id="WP_132873330.1">
    <property type="nucleotide sequence ID" value="NZ_JBLJBI010000146.1"/>
</dbReference>
<dbReference type="PROSITE" id="PS50879">
    <property type="entry name" value="RNASE_H_1"/>
    <property type="match status" value="1"/>
</dbReference>
<protein>
    <submittedName>
        <fullName evidence="2">Ribonuclease HI</fullName>
    </submittedName>
</protein>
<evidence type="ECO:0000259" key="1">
    <source>
        <dbReference type="PROSITE" id="PS50879"/>
    </source>
</evidence>
<dbReference type="Pfam" id="PF13456">
    <property type="entry name" value="RVT_3"/>
    <property type="match status" value="1"/>
</dbReference>
<evidence type="ECO:0000313" key="3">
    <source>
        <dbReference type="Proteomes" id="UP000294614"/>
    </source>
</evidence>
<dbReference type="SUPFAM" id="SSF53098">
    <property type="entry name" value="Ribonuclease H-like"/>
    <property type="match status" value="1"/>
</dbReference>